<evidence type="ECO:0000313" key="2">
    <source>
        <dbReference type="Proteomes" id="UP000078541"/>
    </source>
</evidence>
<gene>
    <name evidence="1" type="ORF">ALC56_09956</name>
</gene>
<accession>A0A151JU36</accession>
<keyword evidence="2" id="KW-1185">Reference proteome</keyword>
<dbReference type="STRING" id="34720.A0A151JU36"/>
<dbReference type="EMBL" id="KQ981799">
    <property type="protein sequence ID" value="KYN35658.1"/>
    <property type="molecule type" value="Genomic_DNA"/>
</dbReference>
<name>A0A151JU36_9HYME</name>
<sequence>MTHPKWTLPDTNDQSKVEINGLPEFECDANSYMDACSYCIFSEEPTVARHHNCCKKERSKKEAYWNIKEKIKNAVEQKYESTKTRMLPYGTAANLEAHSLGDITQANGTLNEREL</sequence>
<protein>
    <submittedName>
        <fullName evidence="1">Uncharacterized protein</fullName>
    </submittedName>
</protein>
<dbReference type="Proteomes" id="UP000078541">
    <property type="component" value="Unassembled WGS sequence"/>
</dbReference>
<proteinExistence type="predicted"/>
<evidence type="ECO:0000313" key="1">
    <source>
        <dbReference type="EMBL" id="KYN35658.1"/>
    </source>
</evidence>
<organism evidence="1 2">
    <name type="scientific">Trachymyrmex septentrionalis</name>
    <dbReference type="NCBI Taxonomy" id="34720"/>
    <lineage>
        <taxon>Eukaryota</taxon>
        <taxon>Metazoa</taxon>
        <taxon>Ecdysozoa</taxon>
        <taxon>Arthropoda</taxon>
        <taxon>Hexapoda</taxon>
        <taxon>Insecta</taxon>
        <taxon>Pterygota</taxon>
        <taxon>Neoptera</taxon>
        <taxon>Endopterygota</taxon>
        <taxon>Hymenoptera</taxon>
        <taxon>Apocrita</taxon>
        <taxon>Aculeata</taxon>
        <taxon>Formicoidea</taxon>
        <taxon>Formicidae</taxon>
        <taxon>Myrmicinae</taxon>
        <taxon>Trachymyrmex</taxon>
    </lineage>
</organism>
<reference evidence="1 2" key="1">
    <citation type="submission" date="2016-03" db="EMBL/GenBank/DDBJ databases">
        <title>Trachymyrmex septentrionalis WGS genome.</title>
        <authorList>
            <person name="Nygaard S."/>
            <person name="Hu H."/>
            <person name="Boomsma J."/>
            <person name="Zhang G."/>
        </authorList>
    </citation>
    <scope>NUCLEOTIDE SEQUENCE [LARGE SCALE GENOMIC DNA]</scope>
    <source>
        <strain evidence="1">Tsep2-gDNA-1</strain>
        <tissue evidence="1">Whole body</tissue>
    </source>
</reference>
<dbReference type="AlphaFoldDB" id="A0A151JU36"/>